<dbReference type="KEGG" id="fes:HER31_07760"/>
<dbReference type="PANTHER" id="PTHR33121">
    <property type="entry name" value="CYCLIC DI-GMP PHOSPHODIESTERASE PDEF"/>
    <property type="match status" value="1"/>
</dbReference>
<dbReference type="Gene3D" id="3.30.70.270">
    <property type="match status" value="1"/>
</dbReference>
<name>A0A6H1UD58_9GAMM</name>
<dbReference type="SMART" id="SM00052">
    <property type="entry name" value="EAL"/>
    <property type="match status" value="1"/>
</dbReference>
<dbReference type="GO" id="GO:0007165">
    <property type="term" value="P:signal transduction"/>
    <property type="evidence" value="ECO:0007669"/>
    <property type="project" value="InterPro"/>
</dbReference>
<dbReference type="GO" id="GO:0071111">
    <property type="term" value="F:cyclic-guanylate-specific phosphodiesterase activity"/>
    <property type="evidence" value="ECO:0007669"/>
    <property type="project" value="InterPro"/>
</dbReference>
<organism evidence="5 6">
    <name type="scientific">Ferrimonas lipolytica</name>
    <dbReference type="NCBI Taxonomy" id="2724191"/>
    <lineage>
        <taxon>Bacteria</taxon>
        <taxon>Pseudomonadati</taxon>
        <taxon>Pseudomonadota</taxon>
        <taxon>Gammaproteobacteria</taxon>
        <taxon>Alteromonadales</taxon>
        <taxon>Ferrimonadaceae</taxon>
        <taxon>Ferrimonas</taxon>
    </lineage>
</organism>
<dbReference type="RefSeq" id="WP_168660039.1">
    <property type="nucleotide sequence ID" value="NZ_CP051180.1"/>
</dbReference>
<dbReference type="Pfam" id="PF00990">
    <property type="entry name" value="GGDEF"/>
    <property type="match status" value="1"/>
</dbReference>
<dbReference type="InterPro" id="IPR035919">
    <property type="entry name" value="EAL_sf"/>
</dbReference>
<dbReference type="PANTHER" id="PTHR33121:SF79">
    <property type="entry name" value="CYCLIC DI-GMP PHOSPHODIESTERASE PDED-RELATED"/>
    <property type="match status" value="1"/>
</dbReference>
<evidence type="ECO:0000259" key="3">
    <source>
        <dbReference type="PROSITE" id="PS50885"/>
    </source>
</evidence>
<dbReference type="AlphaFoldDB" id="A0A6H1UD58"/>
<dbReference type="Pfam" id="PF00563">
    <property type="entry name" value="EAL"/>
    <property type="match status" value="1"/>
</dbReference>
<evidence type="ECO:0000259" key="4">
    <source>
        <dbReference type="PROSITE" id="PS50887"/>
    </source>
</evidence>
<dbReference type="InterPro" id="IPR001633">
    <property type="entry name" value="EAL_dom"/>
</dbReference>
<keyword evidence="1" id="KW-0812">Transmembrane</keyword>
<dbReference type="InterPro" id="IPR050706">
    <property type="entry name" value="Cyclic-di-GMP_PDE-like"/>
</dbReference>
<dbReference type="SMART" id="SM00304">
    <property type="entry name" value="HAMP"/>
    <property type="match status" value="1"/>
</dbReference>
<dbReference type="CDD" id="cd06225">
    <property type="entry name" value="HAMP"/>
    <property type="match status" value="1"/>
</dbReference>
<dbReference type="InterPro" id="IPR043128">
    <property type="entry name" value="Rev_trsase/Diguanyl_cyclase"/>
</dbReference>
<dbReference type="SUPFAM" id="SSF55073">
    <property type="entry name" value="Nucleotide cyclase"/>
    <property type="match status" value="1"/>
</dbReference>
<gene>
    <name evidence="5" type="ORF">HER31_07760</name>
</gene>
<evidence type="ECO:0000259" key="2">
    <source>
        <dbReference type="PROSITE" id="PS50883"/>
    </source>
</evidence>
<dbReference type="Gene3D" id="3.20.20.450">
    <property type="entry name" value="EAL domain"/>
    <property type="match status" value="1"/>
</dbReference>
<dbReference type="SUPFAM" id="SSF141868">
    <property type="entry name" value="EAL domain-like"/>
    <property type="match status" value="1"/>
</dbReference>
<accession>A0A6H1UD58</accession>
<protein>
    <submittedName>
        <fullName evidence="5">EAL domain-containing protein</fullName>
    </submittedName>
</protein>
<keyword evidence="6" id="KW-1185">Reference proteome</keyword>
<dbReference type="Proteomes" id="UP000501602">
    <property type="component" value="Chromosome"/>
</dbReference>
<reference evidence="5 6" key="1">
    <citation type="submission" date="2020-04" db="EMBL/GenBank/DDBJ databases">
        <title>Ferrimonas sp. S7 isolated from sea water.</title>
        <authorList>
            <person name="Bae S.S."/>
            <person name="Baek K."/>
        </authorList>
    </citation>
    <scope>NUCLEOTIDE SEQUENCE [LARGE SCALE GENOMIC DNA]</scope>
    <source>
        <strain evidence="5 6">S7</strain>
    </source>
</reference>
<feature type="domain" description="EAL" evidence="2">
    <location>
        <begin position="398"/>
        <end position="636"/>
    </location>
</feature>
<dbReference type="InterPro" id="IPR000160">
    <property type="entry name" value="GGDEF_dom"/>
</dbReference>
<dbReference type="PROSITE" id="PS50885">
    <property type="entry name" value="HAMP"/>
    <property type="match status" value="1"/>
</dbReference>
<dbReference type="InterPro" id="IPR003660">
    <property type="entry name" value="HAMP_dom"/>
</dbReference>
<feature type="domain" description="GGDEF" evidence="4">
    <location>
        <begin position="261"/>
        <end position="390"/>
    </location>
</feature>
<dbReference type="InterPro" id="IPR029787">
    <property type="entry name" value="Nucleotide_cyclase"/>
</dbReference>
<dbReference type="SMART" id="SM00267">
    <property type="entry name" value="GGDEF"/>
    <property type="match status" value="1"/>
</dbReference>
<keyword evidence="1" id="KW-0472">Membrane</keyword>
<dbReference type="GO" id="GO:0016020">
    <property type="term" value="C:membrane"/>
    <property type="evidence" value="ECO:0007669"/>
    <property type="project" value="InterPro"/>
</dbReference>
<proteinExistence type="predicted"/>
<dbReference type="EMBL" id="CP051180">
    <property type="protein sequence ID" value="QIZ76778.1"/>
    <property type="molecule type" value="Genomic_DNA"/>
</dbReference>
<keyword evidence="1" id="KW-1133">Transmembrane helix</keyword>
<feature type="transmembrane region" description="Helical" evidence="1">
    <location>
        <begin position="12"/>
        <end position="31"/>
    </location>
</feature>
<evidence type="ECO:0000313" key="6">
    <source>
        <dbReference type="Proteomes" id="UP000501602"/>
    </source>
</evidence>
<evidence type="ECO:0000256" key="1">
    <source>
        <dbReference type="SAM" id="Phobius"/>
    </source>
</evidence>
<dbReference type="PROSITE" id="PS50883">
    <property type="entry name" value="EAL"/>
    <property type="match status" value="1"/>
</dbReference>
<sequence>MMTLFRQLVLRVAITGIIGALILLPLSGYLLSERLQQQQIEQAQEHFNWIKQQLDNQWRDQQKYDLLALARLPDTISPLASVRLTAPSSTQQVDIADSYSVPTFVAASGLFDLKDFRASLQHQQNGQTILVATSNTSKFYWQWWQRLTGVAAILAIWMVVSFVCVLVGIRGHLSVLSKIAKTAQDLSHLKFSSPLPLPKSGELRRLGQAINTMSSKLRFEVEGYNKQVDGLKHALLTDQVSSLPNRAYIVERIDSWLKEADGGVLVLINMSFLDEVRLKYGFAARDDIVSKFAAHIRALDSSLLGFLAARISADEFLIVVAGDAVEDPVAALQQRAQQAYEDSNVGLSSSYGLGVVPKDLQRNAEEILAQADTALMTAMQSPDHIHWYQQPDEAPMFRQQWREALLSGIEQGKFRFNSNPVIDQGGDRIQLDLDISLEINGKPMLESDLMPYLKMLRLTTEFEQSKIRAATQLVLQYTPVVFGLPQQTVEDPSFISWLQQLLRHQQYHFQFEVTERLVLTNPSAVKSLRSELKNLGYKLGVNRFGVHLADLDYVSWLRPDYVKLDPAFVATPQSEMQLQMCRTMFNTLQTLNIALYLDDVPNDEVLSQFSSMPYNGFKRRGEQMEILLPEVKQVNR</sequence>
<feature type="transmembrane region" description="Helical" evidence="1">
    <location>
        <begin position="147"/>
        <end position="169"/>
    </location>
</feature>
<evidence type="ECO:0000313" key="5">
    <source>
        <dbReference type="EMBL" id="QIZ76778.1"/>
    </source>
</evidence>
<dbReference type="PROSITE" id="PS50887">
    <property type="entry name" value="GGDEF"/>
    <property type="match status" value="1"/>
</dbReference>
<feature type="domain" description="HAMP" evidence="3">
    <location>
        <begin position="170"/>
        <end position="222"/>
    </location>
</feature>